<evidence type="ECO:0008006" key="4">
    <source>
        <dbReference type="Google" id="ProtNLM"/>
    </source>
</evidence>
<keyword evidence="1" id="KW-1133">Transmembrane helix</keyword>
<feature type="transmembrane region" description="Helical" evidence="1">
    <location>
        <begin position="63"/>
        <end position="86"/>
    </location>
</feature>
<reference evidence="2 3" key="1">
    <citation type="submission" date="2020-07" db="EMBL/GenBank/DDBJ databases">
        <title>Huge and variable diversity of episymbiotic CPR bacteria and DPANN archaea in groundwater ecosystems.</title>
        <authorList>
            <person name="He C.Y."/>
            <person name="Keren R."/>
            <person name="Whittaker M."/>
            <person name="Farag I.F."/>
            <person name="Doudna J."/>
            <person name="Cate J.H.D."/>
            <person name="Banfield J.F."/>
        </authorList>
    </citation>
    <scope>NUCLEOTIDE SEQUENCE [LARGE SCALE GENOMIC DNA]</scope>
    <source>
        <strain evidence="2">NC_groundwater_70_Ag_B-0.1um_54_66</strain>
    </source>
</reference>
<feature type="transmembrane region" description="Helical" evidence="1">
    <location>
        <begin position="292"/>
        <end position="310"/>
    </location>
</feature>
<feature type="transmembrane region" description="Helical" evidence="1">
    <location>
        <begin position="319"/>
        <end position="338"/>
    </location>
</feature>
<keyword evidence="1" id="KW-0812">Transmembrane</keyword>
<dbReference type="AlphaFoldDB" id="A0A7T5UGG2"/>
<keyword evidence="1" id="KW-0472">Membrane</keyword>
<feature type="transmembrane region" description="Helical" evidence="1">
    <location>
        <begin position="229"/>
        <end position="251"/>
    </location>
</feature>
<name>A0A7T5UGG2_9BACT</name>
<protein>
    <recommendedName>
        <fullName evidence="4">Glycosyltransferase RgtA/B/C/D-like domain-containing protein</fullName>
    </recommendedName>
</protein>
<feature type="transmembrane region" description="Helical" evidence="1">
    <location>
        <begin position="263"/>
        <end position="280"/>
    </location>
</feature>
<organism evidence="2 3">
    <name type="scientific">Micavibrio aeruginosavorus</name>
    <dbReference type="NCBI Taxonomy" id="349221"/>
    <lineage>
        <taxon>Bacteria</taxon>
        <taxon>Pseudomonadati</taxon>
        <taxon>Bdellovibrionota</taxon>
        <taxon>Bdellovibrionia</taxon>
        <taxon>Bdellovibrionales</taxon>
        <taxon>Pseudobdellovibrionaceae</taxon>
        <taxon>Micavibrio</taxon>
    </lineage>
</organism>
<feature type="transmembrane region" description="Helical" evidence="1">
    <location>
        <begin position="92"/>
        <end position="110"/>
    </location>
</feature>
<sequence>MFAPWAFLQAQVSIPADMAWLSLAAEKFIAGARMSEAFHDSNPPLCYLIYLPVAWLKTVGLPLWVAGFAYGLGIVALFATLAALLILRTAALSQAAAAALIIGYLMPLTFLYQIEFGNKDHLIAAALLPFLLAQAALLSRPQCGRPLIWMTLILATPFILMKPHYGLLPACMLAQRFFSGRGFKVLRDPDFLCLACGVILYGLIVAVWFGDYLSDILLRVSLELYAGIVMYDVFKTAAALAVFSGLLWAFAHFAEAASEDKRCARFLAGMSFLAVIPFAVQMKGFSLHMIPYLSLAMPAAAMIAGFYLPVRYTQRQRSLGLALFFLVTGYGFSLANPYTTHNDYRNTAVAGLLRNKADSGFLMQSASTNVVIPLSVYTDKPHASRFSSFWFVRHLSHRRDPDLTAYYARMVAEDMEKYKPGVILLYHEPEPEDDVLAVLGQNEFFKKAWFPYRKRDAIRIVREEFYRRPAVKTPFHEIYDIYIRE</sequence>
<proteinExistence type="predicted"/>
<dbReference type="Proteomes" id="UP000595362">
    <property type="component" value="Chromosome"/>
</dbReference>
<evidence type="ECO:0000313" key="2">
    <source>
        <dbReference type="EMBL" id="QQG35851.1"/>
    </source>
</evidence>
<accession>A0A7T5UGG2</accession>
<evidence type="ECO:0000256" key="1">
    <source>
        <dbReference type="SAM" id="Phobius"/>
    </source>
</evidence>
<evidence type="ECO:0000313" key="3">
    <source>
        <dbReference type="Proteomes" id="UP000595362"/>
    </source>
</evidence>
<feature type="transmembrane region" description="Helical" evidence="1">
    <location>
        <begin position="147"/>
        <end position="170"/>
    </location>
</feature>
<gene>
    <name evidence="2" type="ORF">HYS17_10165</name>
</gene>
<dbReference type="EMBL" id="CP066681">
    <property type="protein sequence ID" value="QQG35851.1"/>
    <property type="molecule type" value="Genomic_DNA"/>
</dbReference>
<feature type="transmembrane region" description="Helical" evidence="1">
    <location>
        <begin position="122"/>
        <end position="141"/>
    </location>
</feature>
<feature type="transmembrane region" description="Helical" evidence="1">
    <location>
        <begin position="191"/>
        <end position="209"/>
    </location>
</feature>